<proteinExistence type="predicted"/>
<organism evidence="1 2">
    <name type="scientific">Marasmius crinis-equi</name>
    <dbReference type="NCBI Taxonomy" id="585013"/>
    <lineage>
        <taxon>Eukaryota</taxon>
        <taxon>Fungi</taxon>
        <taxon>Dikarya</taxon>
        <taxon>Basidiomycota</taxon>
        <taxon>Agaricomycotina</taxon>
        <taxon>Agaricomycetes</taxon>
        <taxon>Agaricomycetidae</taxon>
        <taxon>Agaricales</taxon>
        <taxon>Marasmiineae</taxon>
        <taxon>Marasmiaceae</taxon>
        <taxon>Marasmius</taxon>
    </lineage>
</organism>
<name>A0ABR3F1Q5_9AGAR</name>
<protein>
    <recommendedName>
        <fullName evidence="3">BTB domain-containing protein</fullName>
    </recommendedName>
</protein>
<comment type="caution">
    <text evidence="1">The sequence shown here is derived from an EMBL/GenBank/DDBJ whole genome shotgun (WGS) entry which is preliminary data.</text>
</comment>
<accession>A0ABR3F1Q5</accession>
<reference evidence="1 2" key="1">
    <citation type="submission" date="2024-02" db="EMBL/GenBank/DDBJ databases">
        <title>A draft genome for the cacao thread blight pathogen Marasmius crinis-equi.</title>
        <authorList>
            <person name="Cohen S.P."/>
            <person name="Baruah I.K."/>
            <person name="Amoako-Attah I."/>
            <person name="Bukari Y."/>
            <person name="Meinhardt L.W."/>
            <person name="Bailey B.A."/>
        </authorList>
    </citation>
    <scope>NUCLEOTIDE SEQUENCE [LARGE SCALE GENOMIC DNA]</scope>
    <source>
        <strain evidence="1 2">GH-76</strain>
    </source>
</reference>
<keyword evidence="2" id="KW-1185">Reference proteome</keyword>
<dbReference type="EMBL" id="JBAHYK010001197">
    <property type="protein sequence ID" value="KAL0569079.1"/>
    <property type="molecule type" value="Genomic_DNA"/>
</dbReference>
<evidence type="ECO:0000313" key="2">
    <source>
        <dbReference type="Proteomes" id="UP001465976"/>
    </source>
</evidence>
<gene>
    <name evidence="1" type="ORF">V5O48_012896</name>
</gene>
<evidence type="ECO:0008006" key="3">
    <source>
        <dbReference type="Google" id="ProtNLM"/>
    </source>
</evidence>
<dbReference type="Proteomes" id="UP001465976">
    <property type="component" value="Unassembled WGS sequence"/>
</dbReference>
<evidence type="ECO:0000313" key="1">
    <source>
        <dbReference type="EMBL" id="KAL0569079.1"/>
    </source>
</evidence>
<sequence length="317" mass="35319">MELESSSNIDIGGGTQLTISYTFGPTNIVGTLRPPPDLVLLSRDSVVFYADEATLLQVSNNSFKSLLPLMTDDTSNRILFMQEIPSSELDFMLQAIYDVPGNVVPALTDIHTLLRAVDHLPVFGISPSTRISPTSYLYQYLESCAPLYPFEIYALAAQYNIETLAITISAHTLALELSQISEDLSKRMGPTYLLRLFHLHGGRTEALKRLLAAELEHHKTTDHCDYNGQKRLTKGWSLAVASMLFSIKPGQYKLCLPNRRTLTAASFPSQATSNTIIRDAIMEYTSELTCPDCIKVRDTRLARVISEWTLVSRTINP</sequence>